<dbReference type="EMBL" id="JABTEG010000009">
    <property type="protein sequence ID" value="KAG4304309.1"/>
    <property type="molecule type" value="Genomic_DNA"/>
</dbReference>
<accession>A0ACB7CGV3</accession>
<dbReference type="Proteomes" id="UP000768646">
    <property type="component" value="Unassembled WGS sequence"/>
</dbReference>
<evidence type="ECO:0000313" key="2">
    <source>
        <dbReference type="Proteomes" id="UP000768646"/>
    </source>
</evidence>
<protein>
    <submittedName>
        <fullName evidence="1">Uncharacterized protein</fullName>
    </submittedName>
</protein>
<comment type="caution">
    <text evidence="1">The sequence shown here is derived from an EMBL/GenBank/DDBJ whole genome shotgun (WGS) entry which is preliminary data.</text>
</comment>
<keyword evidence="2" id="KW-1185">Reference proteome</keyword>
<proteinExistence type="predicted"/>
<gene>
    <name evidence="1" type="ORF">PORY_002284</name>
</gene>
<name>A0ACB7CGV3_9ASCO</name>
<evidence type="ECO:0000313" key="1">
    <source>
        <dbReference type="EMBL" id="KAG4304309.1"/>
    </source>
</evidence>
<organism evidence="1 2">
    <name type="scientific">Pneumocystis oryctolagi</name>
    <dbReference type="NCBI Taxonomy" id="42067"/>
    <lineage>
        <taxon>Eukaryota</taxon>
        <taxon>Fungi</taxon>
        <taxon>Dikarya</taxon>
        <taxon>Ascomycota</taxon>
        <taxon>Taphrinomycotina</taxon>
        <taxon>Pneumocystomycetes</taxon>
        <taxon>Pneumocystaceae</taxon>
        <taxon>Pneumocystis</taxon>
    </lineage>
</organism>
<reference evidence="1 2" key="1">
    <citation type="journal article" date="2021" name="Commun. Biol.">
        <title>Genomic insights into the host specific adaptation of the Pneumocystis genus.</title>
        <authorList>
            <person name="Cisse O.H."/>
            <person name="Ma L."/>
            <person name="Dekker J.P."/>
            <person name="Khil P.P."/>
            <person name="Youn J.-H."/>
            <person name="Brenchley J.M."/>
            <person name="Blair R."/>
            <person name="Pahar B."/>
            <person name="Chabe M."/>
            <person name="Van Rompay K.K.A."/>
            <person name="Keesler R."/>
            <person name="Sukura A."/>
            <person name="Hirsch V."/>
            <person name="Kutty G."/>
            <person name="Liu Y."/>
            <person name="Peng L."/>
            <person name="Chen J."/>
            <person name="Song J."/>
            <person name="Weissenbacher-Lang C."/>
            <person name="Xu J."/>
            <person name="Upham N.S."/>
            <person name="Stajich J.E."/>
            <person name="Cuomo C.A."/>
            <person name="Cushion M.T."/>
            <person name="Kovacs J.A."/>
        </authorList>
    </citation>
    <scope>NUCLEOTIDE SEQUENCE [LARGE SCALE GENOMIC DNA]</scope>
    <source>
        <strain evidence="1 2">RABM</strain>
    </source>
</reference>
<sequence length="284" mass="31867">MNITSKKVFNSCLSNFLPKKISASISTKQLLGKHYSYPSSSLLSPLFYPQQISQNRLLDHYRTTLSQDILALTYTHQSRENPKKRNIIRYWDGSSPYHKNRPSRAPRGNKPIKPIEEPRTHRNIPALEAAVVHSMIKDAINNKTALLSMVMALQCITGLKPEIINAKTGVAPWKLRSGMPIATKVTLKGAEMYRFLTVLIELVLPRMKDFVSGFKANSGDSTGNICLGFPSDALALFPEIQANYDMFPHITGFHVHLNTTAKTDQECRLLLSGFGIPFEIPNKE</sequence>